<dbReference type="KEGG" id="fki:FK004_13785"/>
<dbReference type="GO" id="GO:0042277">
    <property type="term" value="F:peptide binding"/>
    <property type="evidence" value="ECO:0007669"/>
    <property type="project" value="TreeGrafter"/>
</dbReference>
<proteinExistence type="predicted"/>
<dbReference type="InterPro" id="IPR050344">
    <property type="entry name" value="Peptidase_M1_aminopeptidases"/>
</dbReference>
<dbReference type="GO" id="GO:0005737">
    <property type="term" value="C:cytoplasm"/>
    <property type="evidence" value="ECO:0007669"/>
    <property type="project" value="TreeGrafter"/>
</dbReference>
<keyword evidence="4" id="KW-1185">Reference proteome</keyword>
<gene>
    <name evidence="3" type="ORF">FK004_13785</name>
</gene>
<dbReference type="GO" id="GO:0005615">
    <property type="term" value="C:extracellular space"/>
    <property type="evidence" value="ECO:0007669"/>
    <property type="project" value="TreeGrafter"/>
</dbReference>
<evidence type="ECO:0000313" key="4">
    <source>
        <dbReference type="Proteomes" id="UP000244677"/>
    </source>
</evidence>
<dbReference type="RefSeq" id="WP_108737758.1">
    <property type="nucleotide sequence ID" value="NZ_CP020919.1"/>
</dbReference>
<dbReference type="Gene3D" id="2.60.40.1730">
    <property type="entry name" value="tricorn interacting facor f3 domain"/>
    <property type="match status" value="1"/>
</dbReference>
<dbReference type="Gene3D" id="1.10.390.10">
    <property type="entry name" value="Neutral Protease Domain 2"/>
    <property type="match status" value="1"/>
</dbReference>
<evidence type="ECO:0000313" key="3">
    <source>
        <dbReference type="EMBL" id="AWG26222.1"/>
    </source>
</evidence>
<dbReference type="PANTHER" id="PTHR11533:SF174">
    <property type="entry name" value="PUROMYCIN-SENSITIVE AMINOPEPTIDASE-RELATED"/>
    <property type="match status" value="1"/>
</dbReference>
<dbReference type="InterPro" id="IPR042097">
    <property type="entry name" value="Aminopeptidase_N-like_N_sf"/>
</dbReference>
<dbReference type="InterPro" id="IPR014782">
    <property type="entry name" value="Peptidase_M1_dom"/>
</dbReference>
<organism evidence="3 4">
    <name type="scientific">Flavobacterium kingsejongi</name>
    <dbReference type="NCBI Taxonomy" id="1678728"/>
    <lineage>
        <taxon>Bacteria</taxon>
        <taxon>Pseudomonadati</taxon>
        <taxon>Bacteroidota</taxon>
        <taxon>Flavobacteriia</taxon>
        <taxon>Flavobacteriales</taxon>
        <taxon>Flavobacteriaceae</taxon>
        <taxon>Flavobacterium</taxon>
    </lineage>
</organism>
<dbReference type="InterPro" id="IPR027268">
    <property type="entry name" value="Peptidase_M4/M1_CTD_sf"/>
</dbReference>
<sequence>MTHLKPVATLSKVLFFGIFFLSQQHATAQFFSKEKNYTRKDSLRGALRPERNDYDVLRYDLNIKVDPVEKFISGYNDITFKVLENTTKIQLDLFENMKVDSILYHGKAVAYKRDYDAVFLYFDRPLQKNTKEKLRFYYSGKPIAAKNAPWDGGFVWKKDEKGKDWIAVAVQGTGASLWYPVKDHQTDEPDEGATIKVAVPNGLMNVSNGRFTGKEDLKNGYTRWDWEVKSPINNYDITVNIGDYVHFGERYKDLDLDFYVLSYNLEKAKEHFQEVKPMMDCFQAKFGVYPFAEDSYKLVETPYLGMEHQSAVAYGNKYKNGYAGTDISESGVGILFDYITIHESGHEWFGNSITSKDIADMWIHEAFTTYSETVFVECNFGYEKAMAYINGQANRVMNDRPIIGDYNVNHEGSIDMYFKGALMLNTLRNVINDDAKWWKLLLDYSNTYRHKIIDTETVIQFFNTHSKRNLTPIFDQYLRHNKIPELEIKTTKEGFEYRWLTDVPNFSMPVEINIGKKIVRLEPTNAVQTYTTKKSDPVTLVKEKFYIKFIQK</sequence>
<dbReference type="AlphaFoldDB" id="A0A2S1LRC9"/>
<dbReference type="GO" id="GO:0070006">
    <property type="term" value="F:metalloaminopeptidase activity"/>
    <property type="evidence" value="ECO:0007669"/>
    <property type="project" value="TreeGrafter"/>
</dbReference>
<dbReference type="PANTHER" id="PTHR11533">
    <property type="entry name" value="PROTEASE M1 ZINC METALLOPROTEASE"/>
    <property type="match status" value="1"/>
</dbReference>
<name>A0A2S1LRC9_9FLAO</name>
<feature type="domain" description="Peptidase M1 membrane alanine aminopeptidase" evidence="1">
    <location>
        <begin position="276"/>
        <end position="477"/>
    </location>
</feature>
<dbReference type="SUPFAM" id="SSF63737">
    <property type="entry name" value="Leukotriene A4 hydrolase N-terminal domain"/>
    <property type="match status" value="1"/>
</dbReference>
<protein>
    <submittedName>
        <fullName evidence="3">Peptidase M1</fullName>
    </submittedName>
</protein>
<evidence type="ECO:0000259" key="2">
    <source>
        <dbReference type="Pfam" id="PF17900"/>
    </source>
</evidence>
<dbReference type="GO" id="GO:0016020">
    <property type="term" value="C:membrane"/>
    <property type="evidence" value="ECO:0007669"/>
    <property type="project" value="TreeGrafter"/>
</dbReference>
<dbReference type="Pfam" id="PF17900">
    <property type="entry name" value="Peptidase_M1_N"/>
    <property type="match status" value="1"/>
</dbReference>
<dbReference type="Proteomes" id="UP000244677">
    <property type="component" value="Chromosome"/>
</dbReference>
<dbReference type="OrthoDB" id="100605at2"/>
<reference evidence="3 4" key="1">
    <citation type="submission" date="2017-04" db="EMBL/GenBank/DDBJ databases">
        <title>Complete genome sequence of Flavobacterium kingsejong AJ004.</title>
        <authorList>
            <person name="Lee P.C."/>
        </authorList>
    </citation>
    <scope>NUCLEOTIDE SEQUENCE [LARGE SCALE GENOMIC DNA]</scope>
    <source>
        <strain evidence="3 4">AJ004</strain>
    </source>
</reference>
<feature type="domain" description="Aminopeptidase N-like N-terminal" evidence="2">
    <location>
        <begin position="58"/>
        <end position="233"/>
    </location>
</feature>
<dbReference type="GO" id="GO:0043171">
    <property type="term" value="P:peptide catabolic process"/>
    <property type="evidence" value="ECO:0007669"/>
    <property type="project" value="TreeGrafter"/>
</dbReference>
<dbReference type="InterPro" id="IPR045357">
    <property type="entry name" value="Aminopeptidase_N-like_N"/>
</dbReference>
<dbReference type="Pfam" id="PF01433">
    <property type="entry name" value="Peptidase_M1"/>
    <property type="match status" value="1"/>
</dbReference>
<dbReference type="EMBL" id="CP020919">
    <property type="protein sequence ID" value="AWG26222.1"/>
    <property type="molecule type" value="Genomic_DNA"/>
</dbReference>
<dbReference type="GO" id="GO:0008270">
    <property type="term" value="F:zinc ion binding"/>
    <property type="evidence" value="ECO:0007669"/>
    <property type="project" value="InterPro"/>
</dbReference>
<evidence type="ECO:0000259" key="1">
    <source>
        <dbReference type="Pfam" id="PF01433"/>
    </source>
</evidence>
<dbReference type="SUPFAM" id="SSF55486">
    <property type="entry name" value="Metalloproteases ('zincins'), catalytic domain"/>
    <property type="match status" value="1"/>
</dbReference>
<dbReference type="CDD" id="cd09603">
    <property type="entry name" value="M1_APN_like"/>
    <property type="match status" value="1"/>
</dbReference>
<accession>A0A2S1LRC9</accession>